<keyword evidence="2" id="KW-1185">Reference proteome</keyword>
<proteinExistence type="predicted"/>
<evidence type="ECO:0000313" key="1">
    <source>
        <dbReference type="EMBL" id="BCB25270.1"/>
    </source>
</evidence>
<reference evidence="2" key="1">
    <citation type="submission" date="2020-03" db="EMBL/GenBank/DDBJ databases">
        <title>Complete genome sequence of sulfur-oxidizing bacterium skT11.</title>
        <authorList>
            <person name="Kanda M."/>
            <person name="Kojima H."/>
            <person name="Fukui M."/>
        </authorList>
    </citation>
    <scope>NUCLEOTIDE SEQUENCE [LARGE SCALE GENOMIC DNA]</scope>
    <source>
        <strain evidence="2">skT11</strain>
    </source>
</reference>
<protein>
    <recommendedName>
        <fullName evidence="3">STAS domain-containing protein</fullName>
    </recommendedName>
</protein>
<evidence type="ECO:0008006" key="3">
    <source>
        <dbReference type="Google" id="ProtNLM"/>
    </source>
</evidence>
<organism evidence="1 2">
    <name type="scientific">Sulfurimicrobium lacus</name>
    <dbReference type="NCBI Taxonomy" id="2715678"/>
    <lineage>
        <taxon>Bacteria</taxon>
        <taxon>Pseudomonadati</taxon>
        <taxon>Pseudomonadota</taxon>
        <taxon>Betaproteobacteria</taxon>
        <taxon>Nitrosomonadales</taxon>
        <taxon>Sulfuricellaceae</taxon>
        <taxon>Sulfurimicrobium</taxon>
    </lineage>
</organism>
<dbReference type="AlphaFoldDB" id="A0A6F8V7I1"/>
<dbReference type="EMBL" id="AP022853">
    <property type="protein sequence ID" value="BCB25270.1"/>
    <property type="molecule type" value="Genomic_DNA"/>
</dbReference>
<evidence type="ECO:0000313" key="2">
    <source>
        <dbReference type="Proteomes" id="UP000502260"/>
    </source>
</evidence>
<accession>A0A6F8V7I1</accession>
<dbReference type="KEGG" id="slac:SKTS_01560"/>
<dbReference type="Proteomes" id="UP000502260">
    <property type="component" value="Chromosome"/>
</dbReference>
<gene>
    <name evidence="1" type="ORF">SKTS_01560</name>
</gene>
<name>A0A6F8V7I1_9PROT</name>
<sequence>MSGMAIPGLHLTQIGRDNFLLEPSRSLDISIGDELVVAILQRLQQAKAGTLYYDLAELPLIEPRYYRWLNMLARACRAVNVAMVCIRMQPTAAFALSRYMEGVPDFAMGQEVTQ</sequence>